<dbReference type="InterPro" id="IPR001841">
    <property type="entry name" value="Znf_RING"/>
</dbReference>
<sequence length="214" mass="24509">MPRRCKRSRKSSAVADRLEEEEDRYFLNPESVSSHLYCSVCQEVFKDPQRAPCGHSFCRVCIYKWLQQSKTCPEDRRPLRTQDLHSDFIVANIIGDQLVACPYKRKGCEHICKLELLKSHSKSCDFNPCNLPGFLADDDNDNLLAQEQPHSSSVMGLHNLPSSSMTEPDKLPSPVKPSLKMRLFRNGGDTRQTLCAMFERQTENKENEDIICLD</sequence>
<reference evidence="7" key="1">
    <citation type="submission" date="2021-10" db="EMBL/GenBank/DDBJ databases">
        <title>Tropical sea cucumber genome reveals ecological adaptation and Cuvierian tubules defense mechanism.</title>
        <authorList>
            <person name="Chen T."/>
        </authorList>
    </citation>
    <scope>NUCLEOTIDE SEQUENCE</scope>
    <source>
        <strain evidence="7">Nanhai2018</strain>
        <tissue evidence="7">Muscle</tissue>
    </source>
</reference>
<accession>A0A9Q1C2Q4</accession>
<keyword evidence="2 4" id="KW-0863">Zinc-finger</keyword>
<organism evidence="7 8">
    <name type="scientific">Holothuria leucospilota</name>
    <name type="common">Black long sea cucumber</name>
    <name type="synonym">Mertensiothuria leucospilota</name>
    <dbReference type="NCBI Taxonomy" id="206669"/>
    <lineage>
        <taxon>Eukaryota</taxon>
        <taxon>Metazoa</taxon>
        <taxon>Echinodermata</taxon>
        <taxon>Eleutherozoa</taxon>
        <taxon>Echinozoa</taxon>
        <taxon>Holothuroidea</taxon>
        <taxon>Aspidochirotacea</taxon>
        <taxon>Aspidochirotida</taxon>
        <taxon>Holothuriidae</taxon>
        <taxon>Holothuria</taxon>
    </lineage>
</organism>
<protein>
    <submittedName>
        <fullName evidence="7">E3 ubiquitin-protein ligase PDZRN3-B</fullName>
    </submittedName>
</protein>
<dbReference type="SUPFAM" id="SSF49599">
    <property type="entry name" value="TRAF domain-like"/>
    <property type="match status" value="1"/>
</dbReference>
<dbReference type="PROSITE" id="PS00518">
    <property type="entry name" value="ZF_RING_1"/>
    <property type="match status" value="1"/>
</dbReference>
<dbReference type="GO" id="GO:0004842">
    <property type="term" value="F:ubiquitin-protein transferase activity"/>
    <property type="evidence" value="ECO:0007669"/>
    <property type="project" value="InterPro"/>
</dbReference>
<dbReference type="InterPro" id="IPR003613">
    <property type="entry name" value="Ubox_domain"/>
</dbReference>
<evidence type="ECO:0000256" key="1">
    <source>
        <dbReference type="ARBA" id="ARBA00022723"/>
    </source>
</evidence>
<dbReference type="PROSITE" id="PS50089">
    <property type="entry name" value="ZF_RING_2"/>
    <property type="match status" value="1"/>
</dbReference>
<evidence type="ECO:0000256" key="3">
    <source>
        <dbReference type="ARBA" id="ARBA00022833"/>
    </source>
</evidence>
<feature type="region of interest" description="Disordered" evidence="5">
    <location>
        <begin position="149"/>
        <end position="181"/>
    </location>
</feature>
<dbReference type="GO" id="GO:0008270">
    <property type="term" value="F:zinc ion binding"/>
    <property type="evidence" value="ECO:0007669"/>
    <property type="project" value="UniProtKB-KW"/>
</dbReference>
<dbReference type="OrthoDB" id="1630758at2759"/>
<dbReference type="Proteomes" id="UP001152320">
    <property type="component" value="Chromosome 8"/>
</dbReference>
<dbReference type="InterPro" id="IPR013083">
    <property type="entry name" value="Znf_RING/FYVE/PHD"/>
</dbReference>
<dbReference type="PANTHER" id="PTHR10131">
    <property type="entry name" value="TNF RECEPTOR ASSOCIATED FACTOR"/>
    <property type="match status" value="1"/>
</dbReference>
<dbReference type="SMART" id="SM00184">
    <property type="entry name" value="RING"/>
    <property type="match status" value="1"/>
</dbReference>
<dbReference type="AlphaFoldDB" id="A0A9Q1C2Q4"/>
<evidence type="ECO:0000259" key="6">
    <source>
        <dbReference type="PROSITE" id="PS50089"/>
    </source>
</evidence>
<dbReference type="InterPro" id="IPR017907">
    <property type="entry name" value="Znf_RING_CS"/>
</dbReference>
<feature type="domain" description="RING-type" evidence="6">
    <location>
        <begin position="38"/>
        <end position="76"/>
    </location>
</feature>
<proteinExistence type="predicted"/>
<dbReference type="SMART" id="SM00504">
    <property type="entry name" value="Ubox"/>
    <property type="match status" value="1"/>
</dbReference>
<evidence type="ECO:0000313" key="8">
    <source>
        <dbReference type="Proteomes" id="UP001152320"/>
    </source>
</evidence>
<gene>
    <name evidence="7" type="ORF">HOLleu_18085</name>
</gene>
<dbReference type="PANTHER" id="PTHR10131:SF94">
    <property type="entry name" value="TNF RECEPTOR-ASSOCIATED FACTOR 4"/>
    <property type="match status" value="1"/>
</dbReference>
<keyword evidence="3" id="KW-0862">Zinc</keyword>
<dbReference type="GO" id="GO:0016567">
    <property type="term" value="P:protein ubiquitination"/>
    <property type="evidence" value="ECO:0007669"/>
    <property type="project" value="InterPro"/>
</dbReference>
<keyword evidence="1" id="KW-0479">Metal-binding</keyword>
<evidence type="ECO:0000256" key="2">
    <source>
        <dbReference type="ARBA" id="ARBA00022771"/>
    </source>
</evidence>
<comment type="caution">
    <text evidence="7">The sequence shown here is derived from an EMBL/GenBank/DDBJ whole genome shotgun (WGS) entry which is preliminary data.</text>
</comment>
<dbReference type="EMBL" id="JAIZAY010000008">
    <property type="protein sequence ID" value="KAJ8037297.1"/>
    <property type="molecule type" value="Genomic_DNA"/>
</dbReference>
<dbReference type="Pfam" id="PF13923">
    <property type="entry name" value="zf-C3HC4_2"/>
    <property type="match status" value="1"/>
</dbReference>
<feature type="compositionally biased region" description="Polar residues" evidence="5">
    <location>
        <begin position="149"/>
        <end position="166"/>
    </location>
</feature>
<evidence type="ECO:0000256" key="5">
    <source>
        <dbReference type="SAM" id="MobiDB-lite"/>
    </source>
</evidence>
<dbReference type="SUPFAM" id="SSF57850">
    <property type="entry name" value="RING/U-box"/>
    <property type="match status" value="1"/>
</dbReference>
<evidence type="ECO:0000313" key="7">
    <source>
        <dbReference type="EMBL" id="KAJ8037297.1"/>
    </source>
</evidence>
<keyword evidence="8" id="KW-1185">Reference proteome</keyword>
<dbReference type="Gene3D" id="3.30.40.10">
    <property type="entry name" value="Zinc/RING finger domain, C3HC4 (zinc finger)"/>
    <property type="match status" value="2"/>
</dbReference>
<name>A0A9Q1C2Q4_HOLLE</name>
<evidence type="ECO:0000256" key="4">
    <source>
        <dbReference type="PROSITE-ProRule" id="PRU00175"/>
    </source>
</evidence>